<evidence type="ECO:0000313" key="1">
    <source>
        <dbReference type="EMBL" id="KAI9507453.1"/>
    </source>
</evidence>
<dbReference type="Proteomes" id="UP001207468">
    <property type="component" value="Unassembled WGS sequence"/>
</dbReference>
<reference evidence="1" key="1">
    <citation type="submission" date="2021-03" db="EMBL/GenBank/DDBJ databases">
        <title>Evolutionary priming and transition to the ectomycorrhizal habit in an iconic lineage of mushroom-forming fungi: is preadaptation a requirement?</title>
        <authorList>
            <consortium name="DOE Joint Genome Institute"/>
            <person name="Looney B.P."/>
            <person name="Miyauchi S."/>
            <person name="Morin E."/>
            <person name="Drula E."/>
            <person name="Courty P.E."/>
            <person name="Chicoki N."/>
            <person name="Fauchery L."/>
            <person name="Kohler A."/>
            <person name="Kuo A."/>
            <person name="LaButti K."/>
            <person name="Pangilinan J."/>
            <person name="Lipzen A."/>
            <person name="Riley R."/>
            <person name="Andreopoulos W."/>
            <person name="He G."/>
            <person name="Johnson J."/>
            <person name="Barry K.W."/>
            <person name="Grigoriev I.V."/>
            <person name="Nagy L."/>
            <person name="Hibbett D."/>
            <person name="Henrissat B."/>
            <person name="Matheny P.B."/>
            <person name="Labbe J."/>
            <person name="Martin A.F."/>
        </authorList>
    </citation>
    <scope>NUCLEOTIDE SEQUENCE</scope>
    <source>
        <strain evidence="1">BPL698</strain>
    </source>
</reference>
<proteinExistence type="predicted"/>
<name>A0ACC0U6W4_9AGAM</name>
<evidence type="ECO:0000313" key="2">
    <source>
        <dbReference type="Proteomes" id="UP001207468"/>
    </source>
</evidence>
<protein>
    <submittedName>
        <fullName evidence="1">Clasp N terminal-domain-containing protein</fullName>
    </submittedName>
</protein>
<accession>A0ACC0U6W4</accession>
<gene>
    <name evidence="1" type="ORF">F5148DRAFT_116355</name>
</gene>
<keyword evidence="2" id="KW-1185">Reference proteome</keyword>
<organism evidence="1 2">
    <name type="scientific">Russula earlei</name>
    <dbReference type="NCBI Taxonomy" id="71964"/>
    <lineage>
        <taxon>Eukaryota</taxon>
        <taxon>Fungi</taxon>
        <taxon>Dikarya</taxon>
        <taxon>Basidiomycota</taxon>
        <taxon>Agaricomycotina</taxon>
        <taxon>Agaricomycetes</taxon>
        <taxon>Russulales</taxon>
        <taxon>Russulaceae</taxon>
        <taxon>Russula</taxon>
    </lineage>
</organism>
<sequence length="480" mass="52103">MAPKAKIPSILECHSESTLREELERARALLSLPETDETWDMIGNALLRIIALSKGGACEFPTILTSSIRSIYRSITSAATSERSRLSATAVECIAALATGLGSSFDPLVPLFIPTLLSLCSRPNKVFISRAKATIQTIIDQTQLISLLPYFVGALRDKSVTLRLVAIESLLACVQSFNPPDLEKDARARDVENAIRLTATDASADVRKISRHVFDAYKILLPTRVESFVAPLSPTMKKYLNIEIPSGNSRPQSSQSTYTLPATRPTSSLESVQPKGGESHPRPATSMTHHRSASSSALGSSKPSTATASMLTRSETGPMMAPPNAQSVAGTSSKRRDNMPPPVIVPQRCQQARSEPQAPPEYRVLARRPQPKIAERPLDAYSSKSTTQILRPESTDLTTSSFKKNAGPLRAEAMAIKKILLGGAQRVLLPEVQQSPAPSMQSSNPPTKISAEVQVLPRWLVHPQTWKCISLIVDLQFTIG</sequence>
<dbReference type="EMBL" id="JAGFNK010000125">
    <property type="protein sequence ID" value="KAI9507453.1"/>
    <property type="molecule type" value="Genomic_DNA"/>
</dbReference>
<comment type="caution">
    <text evidence="1">The sequence shown here is derived from an EMBL/GenBank/DDBJ whole genome shotgun (WGS) entry which is preliminary data.</text>
</comment>